<sequence length="113" mass="12752">MLLGGGIIFSSNANKPIENIASFETCISQNVVFRSTQRLKANDGRQIYLYSSGKCELWDGDRLVVTATYRLQNGEVRLLDENGNTIYKGSYRLARDRRNISSLTLAGTTYYKM</sequence>
<dbReference type="EMBL" id="ADLE01000001">
    <property type="protein sequence ID" value="EJZ66529.1"/>
    <property type="molecule type" value="Genomic_DNA"/>
</dbReference>
<dbReference type="HOGENOM" id="CLU_2128567_0_0_10"/>
<accession>K0XF81</accession>
<dbReference type="Proteomes" id="UP000006044">
    <property type="component" value="Unassembled WGS sequence"/>
</dbReference>
<keyword evidence="2" id="KW-1185">Reference proteome</keyword>
<dbReference type="AlphaFoldDB" id="K0XF81"/>
<proteinExistence type="predicted"/>
<evidence type="ECO:0000313" key="2">
    <source>
        <dbReference type="Proteomes" id="UP000006044"/>
    </source>
</evidence>
<organism evidence="1 2">
    <name type="scientific">Barnesiella intestinihominis YIT 11860</name>
    <dbReference type="NCBI Taxonomy" id="742726"/>
    <lineage>
        <taxon>Bacteria</taxon>
        <taxon>Pseudomonadati</taxon>
        <taxon>Bacteroidota</taxon>
        <taxon>Bacteroidia</taxon>
        <taxon>Bacteroidales</taxon>
        <taxon>Barnesiellaceae</taxon>
        <taxon>Barnesiella</taxon>
    </lineage>
</organism>
<reference evidence="1 2" key="1">
    <citation type="submission" date="2012-08" db="EMBL/GenBank/DDBJ databases">
        <title>The Genome Sequence of Barnesiella intestinihominis YIT 11860.</title>
        <authorList>
            <consortium name="The Broad Institute Genome Sequencing Platform"/>
            <person name="Earl A."/>
            <person name="Ward D."/>
            <person name="Feldgarden M."/>
            <person name="Gevers D."/>
            <person name="Morotomi M."/>
            <person name="Walker B."/>
            <person name="Young S.K."/>
            <person name="Zeng Q."/>
            <person name="Gargeya S."/>
            <person name="Fitzgerald M."/>
            <person name="Haas B."/>
            <person name="Abouelleil A."/>
            <person name="Alvarado L."/>
            <person name="Arachchi H.M."/>
            <person name="Berlin A.M."/>
            <person name="Chapman S.B."/>
            <person name="Goldberg J."/>
            <person name="Griggs A."/>
            <person name="Gujja S."/>
            <person name="Hansen M."/>
            <person name="Howarth C."/>
            <person name="Imamovic A."/>
            <person name="Larimer J."/>
            <person name="McCowen C."/>
            <person name="Montmayeur A."/>
            <person name="Murphy C."/>
            <person name="Neiman D."/>
            <person name="Pearson M."/>
            <person name="Priest M."/>
            <person name="Roberts A."/>
            <person name="Saif S."/>
            <person name="Shea T."/>
            <person name="Sisk P."/>
            <person name="Sykes S."/>
            <person name="Wortman J."/>
            <person name="Nusbaum C."/>
            <person name="Birren B."/>
        </authorList>
    </citation>
    <scope>NUCLEOTIDE SEQUENCE [LARGE SCALE GENOMIC DNA]</scope>
    <source>
        <strain evidence="1 2">YIT 11860</strain>
    </source>
</reference>
<evidence type="ECO:0000313" key="1">
    <source>
        <dbReference type="EMBL" id="EJZ66529.1"/>
    </source>
</evidence>
<protein>
    <submittedName>
        <fullName evidence="1">Uncharacterized protein</fullName>
    </submittedName>
</protein>
<comment type="caution">
    <text evidence="1">The sequence shown here is derived from an EMBL/GenBank/DDBJ whole genome shotgun (WGS) entry which is preliminary data.</text>
</comment>
<name>K0XF81_9BACT</name>
<gene>
    <name evidence="1" type="ORF">HMPREF9448_00708</name>
</gene>